<evidence type="ECO:0000256" key="4">
    <source>
        <dbReference type="ARBA" id="ARBA00022645"/>
    </source>
</evidence>
<evidence type="ECO:0000256" key="6">
    <source>
        <dbReference type="ARBA" id="ARBA00022676"/>
    </source>
</evidence>
<evidence type="ECO:0000256" key="12">
    <source>
        <dbReference type="SAM" id="MobiDB-lite"/>
    </source>
</evidence>
<sequence length="741" mass="79061">MSDKSRRNPPLVADKRYGAAKAVQPAASSKPKSKAPAKPGAPKAKTAGRRTAKPRSRSSGGGIGGFFGGLIGWILRLIWRITWRIAAVVAIMLGLAVTYVYSTLPDASALLDGRARGSVTLQDYEGKTFAWRGDQFGGVVTADSVSPYLKNAIIATEDKRFYHHLGVSPRGVASAVRINLSEGRGPLSGHGGSTITQQTAKLLCLGVEYVPNEWKNQAEYEADCRRGSLWRKGKEAVYALAMEAKYTKDEILGIYLNRAYMGGGAYGAEAAAKRFFNKPAAELSPAEGAMVAGLLTAPTSLAPTNNLERSQNRAAVVIGLMRDQGYITEAQAQDAIAHPAQLSEAAEARAGGYFADWVMSSGPEFFTRNTTEDVIIRTTLDPRLQKAAEDAMRFIFTEKVKEGSKAQAAIVVMSADGAVRAMVGGRDTKVTGAFNRATQALRQTGSSFKPFVYATALDLGRSPLDTVLDEPFCMNIPGSGQWCPDNYTRQHYGRVTLAQALRDSLNVPVVKVSESVGRENVRKVAEGFGIQSDLALGPALALGASESTLIEMTGAYAGILNGGSSVKPYGLIDLRLLDDKEPLMGTEGGIGERVIRTEAAQELIWMMEKVVSEGTGRRAQIPGWQVAGKTGTTQAARDAWFIGFTADYVAGVWMGYDDNTPLSGVTGSGLPAEIFHETMVRVHEGLTPKPLPMMAPTGASDMLDPSAQENNPVGSGVERFLQNLLGGGGQGSNNAVTQPQR</sequence>
<dbReference type="InterPro" id="IPR023346">
    <property type="entry name" value="Lysozyme-like_dom_sf"/>
</dbReference>
<evidence type="ECO:0000256" key="9">
    <source>
        <dbReference type="ARBA" id="ARBA00023268"/>
    </source>
</evidence>
<evidence type="ECO:0000256" key="5">
    <source>
        <dbReference type="ARBA" id="ARBA00022670"/>
    </source>
</evidence>
<dbReference type="SUPFAM" id="SSF56601">
    <property type="entry name" value="beta-lactamase/transpeptidase-like"/>
    <property type="match status" value="1"/>
</dbReference>
<evidence type="ECO:0000256" key="1">
    <source>
        <dbReference type="ARBA" id="ARBA00004752"/>
    </source>
</evidence>
<comment type="pathway">
    <text evidence="1">Cell wall biogenesis; peptidoglycan biosynthesis.</text>
</comment>
<keyword evidence="4" id="KW-0121">Carboxypeptidase</keyword>
<evidence type="ECO:0000256" key="10">
    <source>
        <dbReference type="ARBA" id="ARBA00044770"/>
    </source>
</evidence>
<protein>
    <recommendedName>
        <fullName evidence="10">peptidoglycan glycosyltransferase</fullName>
        <ecNumber evidence="10">2.4.99.28</ecNumber>
    </recommendedName>
</protein>
<name>A0ABV9KGB8_9RHOB</name>
<dbReference type="InterPro" id="IPR001460">
    <property type="entry name" value="PCN-bd_Tpept"/>
</dbReference>
<dbReference type="Pfam" id="PF00912">
    <property type="entry name" value="Transgly"/>
    <property type="match status" value="1"/>
</dbReference>
<feature type="compositionally biased region" description="Basic residues" evidence="12">
    <location>
        <begin position="46"/>
        <end position="56"/>
    </location>
</feature>
<feature type="domain" description="Penicillin-binding protein transpeptidase" evidence="14">
    <location>
        <begin position="409"/>
        <end position="678"/>
    </location>
</feature>
<comment type="similarity">
    <text evidence="3">In the N-terminal section; belongs to the glycosyltransferase 51 family.</text>
</comment>
<keyword evidence="5" id="KW-0645">Protease</keyword>
<feature type="transmembrane region" description="Helical" evidence="13">
    <location>
        <begin position="59"/>
        <end position="79"/>
    </location>
</feature>
<organism evidence="16 17">
    <name type="scientific">Seohaeicola nanhaiensis</name>
    <dbReference type="NCBI Taxonomy" id="1387282"/>
    <lineage>
        <taxon>Bacteria</taxon>
        <taxon>Pseudomonadati</taxon>
        <taxon>Pseudomonadota</taxon>
        <taxon>Alphaproteobacteria</taxon>
        <taxon>Rhodobacterales</taxon>
        <taxon>Roseobacteraceae</taxon>
        <taxon>Seohaeicola</taxon>
    </lineage>
</organism>
<dbReference type="PANTHER" id="PTHR32282:SF33">
    <property type="entry name" value="PEPTIDOGLYCAN GLYCOSYLTRANSFERASE"/>
    <property type="match status" value="1"/>
</dbReference>
<evidence type="ECO:0000256" key="8">
    <source>
        <dbReference type="ARBA" id="ARBA00022801"/>
    </source>
</evidence>
<evidence type="ECO:0000256" key="13">
    <source>
        <dbReference type="SAM" id="Phobius"/>
    </source>
</evidence>
<reference evidence="17" key="1">
    <citation type="journal article" date="2019" name="Int. J. Syst. Evol. Microbiol.">
        <title>The Global Catalogue of Microorganisms (GCM) 10K type strain sequencing project: providing services to taxonomists for standard genome sequencing and annotation.</title>
        <authorList>
            <consortium name="The Broad Institute Genomics Platform"/>
            <consortium name="The Broad Institute Genome Sequencing Center for Infectious Disease"/>
            <person name="Wu L."/>
            <person name="Ma J."/>
        </authorList>
    </citation>
    <scope>NUCLEOTIDE SEQUENCE [LARGE SCALE GENOMIC DNA]</scope>
    <source>
        <strain evidence="17">CGMCC 4.7283</strain>
    </source>
</reference>
<dbReference type="RefSeq" id="WP_380717398.1">
    <property type="nucleotide sequence ID" value="NZ_JBHSGI010000009.1"/>
</dbReference>
<dbReference type="SUPFAM" id="SSF53955">
    <property type="entry name" value="Lysozyme-like"/>
    <property type="match status" value="1"/>
</dbReference>
<dbReference type="Proteomes" id="UP001595973">
    <property type="component" value="Unassembled WGS sequence"/>
</dbReference>
<evidence type="ECO:0000313" key="17">
    <source>
        <dbReference type="Proteomes" id="UP001595973"/>
    </source>
</evidence>
<proteinExistence type="inferred from homology"/>
<evidence type="ECO:0000256" key="11">
    <source>
        <dbReference type="ARBA" id="ARBA00049902"/>
    </source>
</evidence>
<dbReference type="Pfam" id="PF00905">
    <property type="entry name" value="Transpeptidase"/>
    <property type="match status" value="1"/>
</dbReference>
<keyword evidence="13" id="KW-0472">Membrane</keyword>
<dbReference type="EC" id="2.4.99.28" evidence="10"/>
<keyword evidence="17" id="KW-1185">Reference proteome</keyword>
<evidence type="ECO:0000256" key="7">
    <source>
        <dbReference type="ARBA" id="ARBA00022679"/>
    </source>
</evidence>
<dbReference type="Gene3D" id="3.40.710.10">
    <property type="entry name" value="DD-peptidase/beta-lactamase superfamily"/>
    <property type="match status" value="1"/>
</dbReference>
<keyword evidence="13" id="KW-1133">Transmembrane helix</keyword>
<gene>
    <name evidence="16" type="ORF">ACFO5X_10550</name>
</gene>
<keyword evidence="9" id="KW-0511">Multifunctional enzyme</keyword>
<feature type="domain" description="Glycosyl transferase family 51" evidence="15">
    <location>
        <begin position="138"/>
        <end position="321"/>
    </location>
</feature>
<evidence type="ECO:0000256" key="3">
    <source>
        <dbReference type="ARBA" id="ARBA00007739"/>
    </source>
</evidence>
<evidence type="ECO:0000259" key="15">
    <source>
        <dbReference type="Pfam" id="PF00912"/>
    </source>
</evidence>
<dbReference type="InterPro" id="IPR050396">
    <property type="entry name" value="Glycosyltr_51/Transpeptidase"/>
</dbReference>
<evidence type="ECO:0000256" key="2">
    <source>
        <dbReference type="ARBA" id="ARBA00007090"/>
    </source>
</evidence>
<dbReference type="InterPro" id="IPR036950">
    <property type="entry name" value="PBP_transglycosylase"/>
</dbReference>
<comment type="similarity">
    <text evidence="2">In the C-terminal section; belongs to the transpeptidase family.</text>
</comment>
<dbReference type="PANTHER" id="PTHR32282">
    <property type="entry name" value="BINDING PROTEIN TRANSPEPTIDASE, PUTATIVE-RELATED"/>
    <property type="match status" value="1"/>
</dbReference>
<feature type="region of interest" description="Disordered" evidence="12">
    <location>
        <begin position="1"/>
        <end position="60"/>
    </location>
</feature>
<comment type="caution">
    <text evidence="16">The sequence shown here is derived from an EMBL/GenBank/DDBJ whole genome shotgun (WGS) entry which is preliminary data.</text>
</comment>
<keyword evidence="8" id="KW-0378">Hydrolase</keyword>
<feature type="transmembrane region" description="Helical" evidence="13">
    <location>
        <begin position="85"/>
        <end position="104"/>
    </location>
</feature>
<evidence type="ECO:0000259" key="14">
    <source>
        <dbReference type="Pfam" id="PF00905"/>
    </source>
</evidence>
<dbReference type="InterPro" id="IPR001264">
    <property type="entry name" value="Glyco_trans_51"/>
</dbReference>
<feature type="compositionally biased region" description="Low complexity" evidence="12">
    <location>
        <begin position="19"/>
        <end position="45"/>
    </location>
</feature>
<keyword evidence="7 16" id="KW-0808">Transferase</keyword>
<dbReference type="GO" id="GO:0016757">
    <property type="term" value="F:glycosyltransferase activity"/>
    <property type="evidence" value="ECO:0007669"/>
    <property type="project" value="UniProtKB-KW"/>
</dbReference>
<comment type="catalytic activity">
    <reaction evidence="11">
        <text>[GlcNAc-(1-&gt;4)-Mur2Ac(oyl-L-Ala-gamma-D-Glu-L-Lys-D-Ala-D-Ala)](n)-di-trans,octa-cis-undecaprenyl diphosphate + beta-D-GlcNAc-(1-&gt;4)-Mur2Ac(oyl-L-Ala-gamma-D-Glu-L-Lys-D-Ala-D-Ala)-di-trans,octa-cis-undecaprenyl diphosphate = [GlcNAc-(1-&gt;4)-Mur2Ac(oyl-L-Ala-gamma-D-Glu-L-Lys-D-Ala-D-Ala)](n+1)-di-trans,octa-cis-undecaprenyl diphosphate + di-trans,octa-cis-undecaprenyl diphosphate + H(+)</text>
        <dbReference type="Rhea" id="RHEA:23708"/>
        <dbReference type="Rhea" id="RHEA-COMP:9602"/>
        <dbReference type="Rhea" id="RHEA-COMP:9603"/>
        <dbReference type="ChEBI" id="CHEBI:15378"/>
        <dbReference type="ChEBI" id="CHEBI:58405"/>
        <dbReference type="ChEBI" id="CHEBI:60033"/>
        <dbReference type="ChEBI" id="CHEBI:78435"/>
        <dbReference type="EC" id="2.4.99.28"/>
    </reaction>
</comment>
<dbReference type="EMBL" id="JBHSGI010000009">
    <property type="protein sequence ID" value="MFC4668994.1"/>
    <property type="molecule type" value="Genomic_DNA"/>
</dbReference>
<evidence type="ECO:0000313" key="16">
    <source>
        <dbReference type="EMBL" id="MFC4668994.1"/>
    </source>
</evidence>
<feature type="region of interest" description="Disordered" evidence="12">
    <location>
        <begin position="704"/>
        <end position="741"/>
    </location>
</feature>
<accession>A0ABV9KGB8</accession>
<keyword evidence="13" id="KW-0812">Transmembrane</keyword>
<dbReference type="Gene3D" id="1.10.3810.10">
    <property type="entry name" value="Biosynthetic peptidoglycan transglycosylase-like"/>
    <property type="match status" value="1"/>
</dbReference>
<keyword evidence="6 16" id="KW-0328">Glycosyltransferase</keyword>
<dbReference type="InterPro" id="IPR012338">
    <property type="entry name" value="Beta-lactam/transpept-like"/>
</dbReference>